<proteinExistence type="predicted"/>
<protein>
    <submittedName>
        <fullName evidence="2">Uncharacterized protein</fullName>
    </submittedName>
</protein>
<evidence type="ECO:0000313" key="3">
    <source>
        <dbReference type="Proteomes" id="UP001187682"/>
    </source>
</evidence>
<keyword evidence="3" id="KW-1185">Reference proteome</keyword>
<reference evidence="2" key="1">
    <citation type="submission" date="2018-03" db="EMBL/GenBank/DDBJ databases">
        <authorList>
            <person name="Guldener U."/>
        </authorList>
    </citation>
    <scope>NUCLEOTIDE SEQUENCE</scope>
</reference>
<dbReference type="EMBL" id="ONZQ02000002">
    <property type="protein sequence ID" value="SPN98620.1"/>
    <property type="molecule type" value="Genomic_DNA"/>
</dbReference>
<dbReference type="Proteomes" id="UP001187682">
    <property type="component" value="Unassembled WGS sequence"/>
</dbReference>
<dbReference type="AlphaFoldDB" id="A0AAE8MS50"/>
<comment type="caution">
    <text evidence="2">The sequence shown here is derived from an EMBL/GenBank/DDBJ whole genome shotgun (WGS) entry which is preliminary data.</text>
</comment>
<name>A0AAE8MS50_9PEZI</name>
<feature type="compositionally biased region" description="Polar residues" evidence="1">
    <location>
        <begin position="1"/>
        <end position="14"/>
    </location>
</feature>
<gene>
    <name evidence="2" type="ORF">DNG_01665</name>
</gene>
<sequence>MTMTISKEQVTSNPPAKEAPMVAGAGAGASPAGVPGAVISQQPTSEPKPEMSRLRGGGMSMGFDCCGGSCRFYKHCC</sequence>
<organism evidence="2 3">
    <name type="scientific">Cephalotrichum gorgonifer</name>
    <dbReference type="NCBI Taxonomy" id="2041049"/>
    <lineage>
        <taxon>Eukaryota</taxon>
        <taxon>Fungi</taxon>
        <taxon>Dikarya</taxon>
        <taxon>Ascomycota</taxon>
        <taxon>Pezizomycotina</taxon>
        <taxon>Sordariomycetes</taxon>
        <taxon>Hypocreomycetidae</taxon>
        <taxon>Microascales</taxon>
        <taxon>Microascaceae</taxon>
        <taxon>Cephalotrichum</taxon>
    </lineage>
</organism>
<evidence type="ECO:0000256" key="1">
    <source>
        <dbReference type="SAM" id="MobiDB-lite"/>
    </source>
</evidence>
<evidence type="ECO:0000313" key="2">
    <source>
        <dbReference type="EMBL" id="SPN98620.1"/>
    </source>
</evidence>
<feature type="compositionally biased region" description="Low complexity" evidence="1">
    <location>
        <begin position="19"/>
        <end position="38"/>
    </location>
</feature>
<accession>A0AAE8MS50</accession>
<feature type="region of interest" description="Disordered" evidence="1">
    <location>
        <begin position="1"/>
        <end position="55"/>
    </location>
</feature>